<evidence type="ECO:0000256" key="3">
    <source>
        <dbReference type="ARBA" id="ARBA00022691"/>
    </source>
</evidence>
<dbReference type="SFLD" id="SFLDG01058">
    <property type="entry name" value="lipoyl_synthase_like"/>
    <property type="match status" value="1"/>
</dbReference>
<dbReference type="PIRSF" id="PIRSF005963">
    <property type="entry name" value="Lipoyl_synth"/>
    <property type="match status" value="1"/>
</dbReference>
<dbReference type="KEGG" id="smax:FJR03_06045"/>
<evidence type="ECO:0000256" key="2">
    <source>
        <dbReference type="ARBA" id="ARBA00022679"/>
    </source>
</evidence>
<feature type="binding site" evidence="8">
    <location>
        <position position="63"/>
    </location>
    <ligand>
        <name>[4Fe-4S] cluster</name>
        <dbReference type="ChEBI" id="CHEBI:49883"/>
        <label>2</label>
        <note>4Fe-4S-S-AdoMet</note>
    </ligand>
</feature>
<keyword evidence="11" id="KW-1185">Reference proteome</keyword>
<evidence type="ECO:0000313" key="11">
    <source>
        <dbReference type="Proteomes" id="UP000593910"/>
    </source>
</evidence>
<dbReference type="UniPathway" id="UPA00538">
    <property type="reaction ID" value="UER00593"/>
</dbReference>
<dbReference type="PANTHER" id="PTHR10949:SF0">
    <property type="entry name" value="LIPOYL SYNTHASE, MITOCHONDRIAL"/>
    <property type="match status" value="1"/>
</dbReference>
<dbReference type="NCBIfam" id="NF009544">
    <property type="entry name" value="PRK12928.1"/>
    <property type="match status" value="1"/>
</dbReference>
<dbReference type="EMBL" id="CP041165">
    <property type="protein sequence ID" value="QOP41325.1"/>
    <property type="molecule type" value="Genomic_DNA"/>
</dbReference>
<keyword evidence="3 8" id="KW-0949">S-adenosyl-L-methionine</keyword>
<evidence type="ECO:0000256" key="7">
    <source>
        <dbReference type="ARBA" id="ARBA00047326"/>
    </source>
</evidence>
<dbReference type="NCBIfam" id="NF004019">
    <property type="entry name" value="PRK05481.1"/>
    <property type="match status" value="1"/>
</dbReference>
<dbReference type="InterPro" id="IPR006638">
    <property type="entry name" value="Elp3/MiaA/NifB-like_rSAM"/>
</dbReference>
<dbReference type="RefSeq" id="WP_193112640.1">
    <property type="nucleotide sequence ID" value="NZ_CP041165.1"/>
</dbReference>
<dbReference type="NCBIfam" id="TIGR00510">
    <property type="entry name" value="lipA"/>
    <property type="match status" value="1"/>
</dbReference>
<dbReference type="GO" id="GO:0051539">
    <property type="term" value="F:4 iron, 4 sulfur cluster binding"/>
    <property type="evidence" value="ECO:0007669"/>
    <property type="project" value="UniProtKB-UniRule"/>
</dbReference>
<comment type="cofactor">
    <cofactor evidence="8">
        <name>[4Fe-4S] cluster</name>
        <dbReference type="ChEBI" id="CHEBI:49883"/>
    </cofactor>
    <text evidence="8">Binds 2 [4Fe-4S] clusters per subunit. One cluster is coordinated with 3 cysteines and an exchangeable S-adenosyl-L-methionine.</text>
</comment>
<organism evidence="10 11">
    <name type="scientific">Sulfurimonas marina</name>
    <dbReference type="NCBI Taxonomy" id="2590551"/>
    <lineage>
        <taxon>Bacteria</taxon>
        <taxon>Pseudomonadati</taxon>
        <taxon>Campylobacterota</taxon>
        <taxon>Epsilonproteobacteria</taxon>
        <taxon>Campylobacterales</taxon>
        <taxon>Sulfurimonadaceae</taxon>
        <taxon>Sulfurimonas</taxon>
    </lineage>
</organism>
<dbReference type="PANTHER" id="PTHR10949">
    <property type="entry name" value="LIPOYL SYNTHASE"/>
    <property type="match status" value="1"/>
</dbReference>
<dbReference type="GO" id="GO:0005737">
    <property type="term" value="C:cytoplasm"/>
    <property type="evidence" value="ECO:0007669"/>
    <property type="project" value="UniProtKB-SubCell"/>
</dbReference>
<comment type="catalytic activity">
    <reaction evidence="7 8">
        <text>[[Fe-S] cluster scaffold protein carrying a second [4Fe-4S](2+) cluster] + N(6)-octanoyl-L-lysyl-[protein] + 2 oxidized [2Fe-2S]-[ferredoxin] + 2 S-adenosyl-L-methionine + 4 H(+) = [[Fe-S] cluster scaffold protein] + N(6)-[(R)-dihydrolipoyl]-L-lysyl-[protein] + 4 Fe(3+) + 2 hydrogen sulfide + 2 5'-deoxyadenosine + 2 L-methionine + 2 reduced [2Fe-2S]-[ferredoxin]</text>
        <dbReference type="Rhea" id="RHEA:16585"/>
        <dbReference type="Rhea" id="RHEA-COMP:9928"/>
        <dbReference type="Rhea" id="RHEA-COMP:10000"/>
        <dbReference type="Rhea" id="RHEA-COMP:10001"/>
        <dbReference type="Rhea" id="RHEA-COMP:10475"/>
        <dbReference type="Rhea" id="RHEA-COMP:14568"/>
        <dbReference type="Rhea" id="RHEA-COMP:14569"/>
        <dbReference type="ChEBI" id="CHEBI:15378"/>
        <dbReference type="ChEBI" id="CHEBI:17319"/>
        <dbReference type="ChEBI" id="CHEBI:29034"/>
        <dbReference type="ChEBI" id="CHEBI:29919"/>
        <dbReference type="ChEBI" id="CHEBI:33722"/>
        <dbReference type="ChEBI" id="CHEBI:33737"/>
        <dbReference type="ChEBI" id="CHEBI:33738"/>
        <dbReference type="ChEBI" id="CHEBI:57844"/>
        <dbReference type="ChEBI" id="CHEBI:59789"/>
        <dbReference type="ChEBI" id="CHEBI:78809"/>
        <dbReference type="ChEBI" id="CHEBI:83100"/>
        <dbReference type="EC" id="2.8.1.8"/>
    </reaction>
</comment>
<feature type="binding site" evidence="8">
    <location>
        <position position="37"/>
    </location>
    <ligand>
        <name>[4Fe-4S] cluster</name>
        <dbReference type="ChEBI" id="CHEBI:49883"/>
        <label>1</label>
    </ligand>
</feature>
<feature type="domain" description="Radical SAM core" evidence="9">
    <location>
        <begin position="49"/>
        <end position="264"/>
    </location>
</feature>
<comment type="subcellular location">
    <subcellularLocation>
        <location evidence="8">Cytoplasm</location>
    </subcellularLocation>
</comment>
<dbReference type="Proteomes" id="UP000593910">
    <property type="component" value="Chromosome"/>
</dbReference>
<dbReference type="GO" id="GO:0009249">
    <property type="term" value="P:protein lipoylation"/>
    <property type="evidence" value="ECO:0007669"/>
    <property type="project" value="UniProtKB-UniRule"/>
</dbReference>
<gene>
    <name evidence="8 10" type="primary">lipA</name>
    <name evidence="10" type="ORF">FJR03_06045</name>
</gene>
<dbReference type="HAMAP" id="MF_00206">
    <property type="entry name" value="Lipoyl_synth"/>
    <property type="match status" value="1"/>
</dbReference>
<keyword evidence="8" id="KW-0963">Cytoplasm</keyword>
<comment type="pathway">
    <text evidence="8">Protein modification; protein lipoylation via endogenous pathway; protein N(6)-(lipoyl)lysine from octanoyl-[acyl-carrier-protein]: step 2/2.</text>
</comment>
<evidence type="ECO:0000256" key="1">
    <source>
        <dbReference type="ARBA" id="ARBA00022485"/>
    </source>
</evidence>
<keyword evidence="5 8" id="KW-0408">Iron</keyword>
<name>A0A7M1AV70_9BACT</name>
<feature type="binding site" evidence="8">
    <location>
        <position position="275"/>
    </location>
    <ligand>
        <name>[4Fe-4S] cluster</name>
        <dbReference type="ChEBI" id="CHEBI:49883"/>
        <label>1</label>
    </ligand>
</feature>
<evidence type="ECO:0000256" key="6">
    <source>
        <dbReference type="ARBA" id="ARBA00023014"/>
    </source>
</evidence>
<feature type="binding site" evidence="8">
    <location>
        <position position="42"/>
    </location>
    <ligand>
        <name>[4Fe-4S] cluster</name>
        <dbReference type="ChEBI" id="CHEBI:49883"/>
        <label>1</label>
    </ligand>
</feature>
<keyword evidence="1 8" id="KW-0004">4Fe-4S</keyword>
<evidence type="ECO:0000313" key="10">
    <source>
        <dbReference type="EMBL" id="QOP41325.1"/>
    </source>
</evidence>
<feature type="binding site" evidence="8">
    <location>
        <position position="70"/>
    </location>
    <ligand>
        <name>[4Fe-4S] cluster</name>
        <dbReference type="ChEBI" id="CHEBI:49883"/>
        <label>2</label>
        <note>4Fe-4S-S-AdoMet</note>
    </ligand>
</feature>
<dbReference type="SMART" id="SM00729">
    <property type="entry name" value="Elp3"/>
    <property type="match status" value="1"/>
</dbReference>
<protein>
    <recommendedName>
        <fullName evidence="8">Lipoyl synthase</fullName>
        <ecNumber evidence="8">2.8.1.8</ecNumber>
    </recommendedName>
    <alternativeName>
        <fullName evidence="8">Lip-syn</fullName>
        <shortName evidence="8">LS</shortName>
    </alternativeName>
    <alternativeName>
        <fullName evidence="8">Lipoate synthase</fullName>
    </alternativeName>
    <alternativeName>
        <fullName evidence="8">Lipoic acid synthase</fullName>
    </alternativeName>
    <alternativeName>
        <fullName evidence="8">Sulfur insertion protein LipA</fullName>
    </alternativeName>
</protein>
<evidence type="ECO:0000259" key="9">
    <source>
        <dbReference type="PROSITE" id="PS51918"/>
    </source>
</evidence>
<dbReference type="GO" id="GO:0046872">
    <property type="term" value="F:metal ion binding"/>
    <property type="evidence" value="ECO:0007669"/>
    <property type="project" value="UniProtKB-KW"/>
</dbReference>
<evidence type="ECO:0000256" key="5">
    <source>
        <dbReference type="ARBA" id="ARBA00023004"/>
    </source>
</evidence>
<feature type="binding site" evidence="8">
    <location>
        <position position="48"/>
    </location>
    <ligand>
        <name>[4Fe-4S] cluster</name>
        <dbReference type="ChEBI" id="CHEBI:49883"/>
        <label>1</label>
    </ligand>
</feature>
<dbReference type="Pfam" id="PF04055">
    <property type="entry name" value="Radical_SAM"/>
    <property type="match status" value="1"/>
</dbReference>
<evidence type="ECO:0000256" key="8">
    <source>
        <dbReference type="HAMAP-Rule" id="MF_00206"/>
    </source>
</evidence>
<dbReference type="SUPFAM" id="SSF102114">
    <property type="entry name" value="Radical SAM enzymes"/>
    <property type="match status" value="1"/>
</dbReference>
<comment type="similarity">
    <text evidence="8">Belongs to the radical SAM superfamily. Lipoyl synthase family.</text>
</comment>
<comment type="function">
    <text evidence="8">Catalyzes the radical-mediated insertion of two sulfur atoms into the C-6 and C-8 positions of the octanoyl moiety bound to the lipoyl domains of lipoate-dependent enzymes, thereby converting the octanoylated domains into lipoylated derivatives.</text>
</comment>
<dbReference type="PROSITE" id="PS51918">
    <property type="entry name" value="RADICAL_SAM"/>
    <property type="match status" value="1"/>
</dbReference>
<dbReference type="SFLD" id="SFLDF00271">
    <property type="entry name" value="lipoyl_synthase"/>
    <property type="match status" value="1"/>
</dbReference>
<dbReference type="SFLD" id="SFLDS00029">
    <property type="entry name" value="Radical_SAM"/>
    <property type="match status" value="1"/>
</dbReference>
<keyword evidence="6 8" id="KW-0411">Iron-sulfur</keyword>
<dbReference type="AlphaFoldDB" id="A0A7M1AV70"/>
<dbReference type="InterPro" id="IPR007197">
    <property type="entry name" value="rSAM"/>
</dbReference>
<dbReference type="InterPro" id="IPR013785">
    <property type="entry name" value="Aldolase_TIM"/>
</dbReference>
<dbReference type="InterPro" id="IPR003698">
    <property type="entry name" value="Lipoyl_synth"/>
</dbReference>
<keyword evidence="4 8" id="KW-0479">Metal-binding</keyword>
<sequence>MQYSFKRKPEWLRKKISFSINKELESLLEQHNISTVCQEAMCPNISECFSKKQATFFIMGTECTRRCTFCAVDKGHPKPLDHQEPANIAKAVKIMGLRHVVITSPTRDDLSDGGAQHFCKTVQAIKDMDNSIVVEILIPDLQEDKDSIKQIANSDADIVAHNLETIPRLYHIRKGASYKRSLNVLKMLKEYNSKIATKSGIMVGLGEKRDEVLELMQHLLDVGCEYFSIGQYLQPTQKHENIVEYVHPSEFETLRIIGLDMGFRYIQSSPYTRSSYMAHEYLEHQNG</sequence>
<accession>A0A7M1AV70</accession>
<evidence type="ECO:0000256" key="4">
    <source>
        <dbReference type="ARBA" id="ARBA00022723"/>
    </source>
</evidence>
<feature type="binding site" evidence="8">
    <location>
        <position position="67"/>
    </location>
    <ligand>
        <name>[4Fe-4S] cluster</name>
        <dbReference type="ChEBI" id="CHEBI:49883"/>
        <label>2</label>
        <note>4Fe-4S-S-AdoMet</note>
    </ligand>
</feature>
<reference evidence="10 11" key="1">
    <citation type="submission" date="2019-06" db="EMBL/GenBank/DDBJ databases">
        <title>Sulfurimonas gotlandica sp. nov., a chemoautotrophic and psychrotolerant epsilonproteobacterium isolated from a pelagic redoxcline, and an emended description of the genus Sulfurimonas.</title>
        <authorList>
            <person name="Wang S."/>
            <person name="Jiang L."/>
            <person name="Shao Z."/>
        </authorList>
    </citation>
    <scope>NUCLEOTIDE SEQUENCE [LARGE SCALE GENOMIC DNA]</scope>
    <source>
        <strain evidence="10 11">B2</strain>
    </source>
</reference>
<dbReference type="EC" id="2.8.1.8" evidence="8"/>
<keyword evidence="2 8" id="KW-0808">Transferase</keyword>
<dbReference type="CDD" id="cd01335">
    <property type="entry name" value="Radical_SAM"/>
    <property type="match status" value="1"/>
</dbReference>
<proteinExistence type="inferred from homology"/>
<dbReference type="InterPro" id="IPR058240">
    <property type="entry name" value="rSAM_sf"/>
</dbReference>
<dbReference type="Gene3D" id="3.20.20.70">
    <property type="entry name" value="Aldolase class I"/>
    <property type="match status" value="1"/>
</dbReference>
<dbReference type="GO" id="GO:0016992">
    <property type="term" value="F:lipoate synthase activity"/>
    <property type="evidence" value="ECO:0007669"/>
    <property type="project" value="UniProtKB-UniRule"/>
</dbReference>